<dbReference type="Proteomes" id="UP000545507">
    <property type="component" value="Unassembled WGS sequence"/>
</dbReference>
<evidence type="ECO:0000313" key="3">
    <source>
        <dbReference type="Proteomes" id="UP000545507"/>
    </source>
</evidence>
<dbReference type="PANTHER" id="PTHR35446">
    <property type="entry name" value="SI:CH211-175M2.5"/>
    <property type="match status" value="1"/>
</dbReference>
<feature type="domain" description="Carboxymuconolactone decarboxylase-like" evidence="1">
    <location>
        <begin position="77"/>
        <end position="156"/>
    </location>
</feature>
<dbReference type="Pfam" id="PF02627">
    <property type="entry name" value="CMD"/>
    <property type="match status" value="1"/>
</dbReference>
<evidence type="ECO:0000313" key="2">
    <source>
        <dbReference type="EMBL" id="NWF46210.1"/>
    </source>
</evidence>
<evidence type="ECO:0000259" key="1">
    <source>
        <dbReference type="Pfam" id="PF02627"/>
    </source>
</evidence>
<dbReference type="InterPro" id="IPR029032">
    <property type="entry name" value="AhpD-like"/>
</dbReference>
<gene>
    <name evidence="2" type="ORF">F3K02_13255</name>
</gene>
<accession>A0A7Y8GWL4</accession>
<protein>
    <recommendedName>
        <fullName evidence="1">Carboxymuconolactone decarboxylase-like domain-containing protein</fullName>
    </recommendedName>
</protein>
<dbReference type="GO" id="GO:0051920">
    <property type="term" value="F:peroxiredoxin activity"/>
    <property type="evidence" value="ECO:0007669"/>
    <property type="project" value="InterPro"/>
</dbReference>
<dbReference type="InterPro" id="IPR003779">
    <property type="entry name" value="CMD-like"/>
</dbReference>
<proteinExistence type="predicted"/>
<dbReference type="Gene3D" id="1.20.1290.10">
    <property type="entry name" value="AhpD-like"/>
    <property type="match status" value="1"/>
</dbReference>
<dbReference type="AlphaFoldDB" id="A0A7Y8GWL4"/>
<dbReference type="EMBL" id="VYGV01000011">
    <property type="protein sequence ID" value="NWF46210.1"/>
    <property type="molecule type" value="Genomic_DNA"/>
</dbReference>
<comment type="caution">
    <text evidence="2">The sequence shown here is derived from an EMBL/GenBank/DDBJ whole genome shotgun (WGS) entry which is preliminary data.</text>
</comment>
<keyword evidence="3" id="KW-1185">Reference proteome</keyword>
<name>A0A7Y8GWL4_9BURK</name>
<organism evidence="2 3">
    <name type="scientific">Hydrogenophaga aromaticivorans</name>
    <dbReference type="NCBI Taxonomy" id="2610898"/>
    <lineage>
        <taxon>Bacteria</taxon>
        <taxon>Pseudomonadati</taxon>
        <taxon>Pseudomonadota</taxon>
        <taxon>Betaproteobacteria</taxon>
        <taxon>Burkholderiales</taxon>
        <taxon>Comamonadaceae</taxon>
        <taxon>Hydrogenophaga</taxon>
    </lineage>
</organism>
<dbReference type="SUPFAM" id="SSF69118">
    <property type="entry name" value="AhpD-like"/>
    <property type="match status" value="1"/>
</dbReference>
<dbReference type="PANTHER" id="PTHR35446:SF2">
    <property type="entry name" value="CARBOXYMUCONOLACTONE DECARBOXYLASE-LIKE DOMAIN-CONTAINING PROTEIN"/>
    <property type="match status" value="1"/>
</dbReference>
<sequence length="235" mass="25747">MQSKAVAEALILKPGAGALESCLPPPRTKTEILMTRLDPLPPGLLGPCESALGRIYEMVGYRPNALATMARKSTALNTLLALIGNVFREPGRLSSGFKFLIAYVASDAANCPYSSCHAVHAAHHGGETDARAEAITSWRDNALFSSRERAAFELAHAAGTLPTKVTNYHFEVLRMHYDEEEIAEIAMSIALFGWFNRWNSMMATDLETDPYRYAVEHLGGHWTPGQHRVPPPASE</sequence>
<reference evidence="2 3" key="1">
    <citation type="submission" date="2019-09" db="EMBL/GenBank/DDBJ databases">
        <title>Hydrogenophaga aromatica sp. nov., isolated from a para-xylene-degrading enrichment culture.</title>
        <authorList>
            <person name="Tancsics A."/>
            <person name="Banerjee S."/>
        </authorList>
    </citation>
    <scope>NUCLEOTIDE SEQUENCE [LARGE SCALE GENOMIC DNA]</scope>
    <source>
        <strain evidence="2 3">D2P1</strain>
    </source>
</reference>